<dbReference type="SUPFAM" id="SSF54637">
    <property type="entry name" value="Thioesterase/thiol ester dehydrase-isomerase"/>
    <property type="match status" value="1"/>
</dbReference>
<evidence type="ECO:0000313" key="2">
    <source>
        <dbReference type="Proteomes" id="UP000243015"/>
    </source>
</evidence>
<proteinExistence type="predicted"/>
<gene>
    <name evidence="1" type="ORF">A7C99_1314</name>
</gene>
<dbReference type="Proteomes" id="UP000243015">
    <property type="component" value="Unassembled WGS sequence"/>
</dbReference>
<protein>
    <submittedName>
        <fullName evidence="1">Uncharacterized protein</fullName>
    </submittedName>
</protein>
<dbReference type="AlphaFoldDB" id="A0A178F4W1"/>
<comment type="caution">
    <text evidence="1">The sequence shown here is derived from an EMBL/GenBank/DDBJ whole genome shotgun (WGS) entry which is preliminary data.</text>
</comment>
<dbReference type="InterPro" id="IPR029069">
    <property type="entry name" value="HotDog_dom_sf"/>
</dbReference>
<evidence type="ECO:0000313" key="1">
    <source>
        <dbReference type="EMBL" id="OAL67450.1"/>
    </source>
</evidence>
<dbReference type="VEuPathDB" id="FungiDB:TERG_07533"/>
<organism evidence="1 2">
    <name type="scientific">Trichophyton rubrum</name>
    <name type="common">Athlete's foot fungus</name>
    <name type="synonym">Epidermophyton rubrum</name>
    <dbReference type="NCBI Taxonomy" id="5551"/>
    <lineage>
        <taxon>Eukaryota</taxon>
        <taxon>Fungi</taxon>
        <taxon>Dikarya</taxon>
        <taxon>Ascomycota</taxon>
        <taxon>Pezizomycotina</taxon>
        <taxon>Eurotiomycetes</taxon>
        <taxon>Eurotiomycetidae</taxon>
        <taxon>Onygenales</taxon>
        <taxon>Arthrodermataceae</taxon>
        <taxon>Trichophyton</taxon>
    </lineage>
</organism>
<dbReference type="EMBL" id="LHPM01000010">
    <property type="protein sequence ID" value="OAL67450.1"/>
    <property type="molecule type" value="Genomic_DNA"/>
</dbReference>
<sequence length="241" mass="27822">MKQDLVPLAGGVLEEIARDWRELVAGSEGFLTGEKIPWVCFIYQPVRHHSYKGSKLTYETGHVNNVMYVRYAETGRVNWSRNIALHHDPENSKEWSQLMGSTSVGYILKSIKVDFKFPMMFPDQISVYHKLSNEPPAPNDPNPRHFSNLRLDVLIMSEAKQRPAARCEEDVVLYDYRIAKKLNILPTWMLVQYRKLWEAQEVAKQANREKVKDIERRVRELEVGTWDREGAVESMGSAASS</sequence>
<dbReference type="Gene3D" id="3.10.129.10">
    <property type="entry name" value="Hotdog Thioesterase"/>
    <property type="match status" value="1"/>
</dbReference>
<name>A0A178F4W1_TRIRU</name>
<accession>A0A178F4W1</accession>
<dbReference type="Pfam" id="PF13279">
    <property type="entry name" value="4HBT_2"/>
    <property type="match status" value="1"/>
</dbReference>
<reference evidence="1 2" key="1">
    <citation type="submission" date="2016-05" db="EMBL/GenBank/DDBJ databases">
        <title>Genome sequencing of Trichophyton rubrum CMCC(F)T1i isolated from hair.</title>
        <authorList>
            <person name="Zhan P."/>
            <person name="Tao Y."/>
            <person name="Liu W."/>
        </authorList>
    </citation>
    <scope>NUCLEOTIDE SEQUENCE [LARGE SCALE GENOMIC DNA]</scope>
    <source>
        <strain evidence="2">CMCC(F)T1i</strain>
    </source>
</reference>